<gene>
    <name evidence="1" type="ORF">AK88_04603</name>
</gene>
<proteinExistence type="predicted"/>
<name>A0A0D9QG56_PLAFR</name>
<sequence length="104" mass="12027">MSTYKEEAWFKHLLHNVQEATVSEKGEVSVVEKDLEVDKVMAAEDLLQVSDVPRSQPLPQQPYMKKSLTAQTWILILALVIEQCEVERSLQDRELYVDDLLQKL</sequence>
<reference evidence="1 2" key="1">
    <citation type="submission" date="2014-03" db="EMBL/GenBank/DDBJ databases">
        <title>The Genome Sequence of Plasmodium fragile nilgiri.</title>
        <authorList>
            <consortium name="The Broad Institute Genomics Platform"/>
            <consortium name="The Broad Institute Genome Sequencing Center for Infectious Disease"/>
            <person name="Neafsey D."/>
            <person name="Duraisingh M."/>
            <person name="Young S.K."/>
            <person name="Zeng Q."/>
            <person name="Gargeya S."/>
            <person name="Abouelleil A."/>
            <person name="Alvarado L."/>
            <person name="Chapman S.B."/>
            <person name="Gainer-Dewar J."/>
            <person name="Goldberg J."/>
            <person name="Griggs A."/>
            <person name="Gujja S."/>
            <person name="Hansen M."/>
            <person name="Howarth C."/>
            <person name="Imamovic A."/>
            <person name="Larimer J."/>
            <person name="Pearson M."/>
            <person name="Poon T.W."/>
            <person name="Priest M."/>
            <person name="Roberts A."/>
            <person name="Saif S."/>
            <person name="Shea T."/>
            <person name="Sykes S."/>
            <person name="Wortman J."/>
            <person name="Nusbaum C."/>
            <person name="Birren B."/>
        </authorList>
    </citation>
    <scope>NUCLEOTIDE SEQUENCE [LARGE SCALE GENOMIC DNA]</scope>
    <source>
        <strain evidence="2">nilgiri</strain>
    </source>
</reference>
<dbReference type="GeneID" id="24269917"/>
<evidence type="ECO:0000313" key="2">
    <source>
        <dbReference type="Proteomes" id="UP000054561"/>
    </source>
</evidence>
<dbReference type="RefSeq" id="XP_012337636.1">
    <property type="nucleotide sequence ID" value="XM_012482213.1"/>
</dbReference>
<dbReference type="Proteomes" id="UP000054561">
    <property type="component" value="Unassembled WGS sequence"/>
</dbReference>
<dbReference type="AlphaFoldDB" id="A0A0D9QG56"/>
<dbReference type="OrthoDB" id="375150at2759"/>
<accession>A0A0D9QG56</accession>
<evidence type="ECO:0000313" key="1">
    <source>
        <dbReference type="EMBL" id="KJP85787.1"/>
    </source>
</evidence>
<dbReference type="VEuPathDB" id="PlasmoDB:AK88_04603"/>
<organism evidence="1 2">
    <name type="scientific">Plasmodium fragile</name>
    <dbReference type="NCBI Taxonomy" id="5857"/>
    <lineage>
        <taxon>Eukaryota</taxon>
        <taxon>Sar</taxon>
        <taxon>Alveolata</taxon>
        <taxon>Apicomplexa</taxon>
        <taxon>Aconoidasida</taxon>
        <taxon>Haemosporida</taxon>
        <taxon>Plasmodiidae</taxon>
        <taxon>Plasmodium</taxon>
        <taxon>Plasmodium (Plasmodium)</taxon>
    </lineage>
</organism>
<keyword evidence="2" id="KW-1185">Reference proteome</keyword>
<protein>
    <submittedName>
        <fullName evidence="1">Uncharacterized protein</fullName>
    </submittedName>
</protein>
<dbReference type="EMBL" id="KQ001712">
    <property type="protein sequence ID" value="KJP85787.1"/>
    <property type="molecule type" value="Genomic_DNA"/>
</dbReference>